<comment type="caution">
    <text evidence="1">The sequence shown here is derived from an EMBL/GenBank/DDBJ whole genome shotgun (WGS) entry which is preliminary data.</text>
</comment>
<dbReference type="Proteomes" id="UP000476332">
    <property type="component" value="Unassembled WGS sequence"/>
</dbReference>
<organism evidence="1 2">
    <name type="scientific">Aurantimonas aggregata</name>
    <dbReference type="NCBI Taxonomy" id="2047720"/>
    <lineage>
        <taxon>Bacteria</taxon>
        <taxon>Pseudomonadati</taxon>
        <taxon>Pseudomonadota</taxon>
        <taxon>Alphaproteobacteria</taxon>
        <taxon>Hyphomicrobiales</taxon>
        <taxon>Aurantimonadaceae</taxon>
        <taxon>Aurantimonas</taxon>
    </lineage>
</organism>
<protein>
    <submittedName>
        <fullName evidence="1">Uncharacterized protein</fullName>
    </submittedName>
</protein>
<reference evidence="1 2" key="1">
    <citation type="submission" date="2020-01" db="EMBL/GenBank/DDBJ databases">
        <title>Genomes of bacteria type strains.</title>
        <authorList>
            <person name="Chen J."/>
            <person name="Zhu S."/>
            <person name="Chen J."/>
        </authorList>
    </citation>
    <scope>NUCLEOTIDE SEQUENCE [LARGE SCALE GENOMIC DNA]</scope>
    <source>
        <strain evidence="1 2">KCTC 52919</strain>
    </source>
</reference>
<sequence>MSRITPILLGLVVGLAGCNTETPYPNRSPIAGARVSANPNPPGTPEFCRQYARQTAGNQYENLVDRGEDGFGVRALQRQSAVADGDRAYRNCLAGRTG</sequence>
<proteinExistence type="predicted"/>
<accession>A0A6L9MKB1</accession>
<gene>
    <name evidence="1" type="ORF">GTW51_16325</name>
</gene>
<dbReference type="PROSITE" id="PS51257">
    <property type="entry name" value="PROKAR_LIPOPROTEIN"/>
    <property type="match status" value="1"/>
</dbReference>
<evidence type="ECO:0000313" key="1">
    <source>
        <dbReference type="EMBL" id="NDV88267.1"/>
    </source>
</evidence>
<dbReference type="RefSeq" id="WP_163045098.1">
    <property type="nucleotide sequence ID" value="NZ_JAAAMJ010000014.1"/>
</dbReference>
<evidence type="ECO:0000313" key="2">
    <source>
        <dbReference type="Proteomes" id="UP000476332"/>
    </source>
</evidence>
<keyword evidence="2" id="KW-1185">Reference proteome</keyword>
<name>A0A6L9MKB1_9HYPH</name>
<dbReference type="EMBL" id="JAAAMJ010000014">
    <property type="protein sequence ID" value="NDV88267.1"/>
    <property type="molecule type" value="Genomic_DNA"/>
</dbReference>
<dbReference type="AlphaFoldDB" id="A0A6L9MKB1"/>